<reference evidence="20" key="1">
    <citation type="journal article" date="2018" name="Front. Microbiol.">
        <title>Genome-Based Analysis Reveals the Taxonomy and Diversity of the Family Idiomarinaceae.</title>
        <authorList>
            <person name="Liu Y."/>
            <person name="Lai Q."/>
            <person name="Shao Z."/>
        </authorList>
    </citation>
    <scope>NUCLEOTIDE SEQUENCE [LARGE SCALE GENOMIC DNA]</scope>
    <source>
        <strain evidence="20">F23</strain>
    </source>
</reference>
<dbReference type="UniPathway" id="UPA00068">
    <property type="reaction ID" value="UER00114"/>
</dbReference>
<evidence type="ECO:0000256" key="11">
    <source>
        <dbReference type="ARBA" id="ARBA00023268"/>
    </source>
</evidence>
<evidence type="ECO:0000256" key="16">
    <source>
        <dbReference type="NCBIfam" id="TIGR00838"/>
    </source>
</evidence>
<dbReference type="Gene3D" id="1.20.200.10">
    <property type="entry name" value="Fumarase/aspartase (Central domain)"/>
    <property type="match status" value="1"/>
</dbReference>
<dbReference type="InterPro" id="IPR009049">
    <property type="entry name" value="Argininosuccinate_lyase"/>
</dbReference>
<keyword evidence="11" id="KW-0511">Multifunctional enzyme</keyword>
<dbReference type="GO" id="GO:0004042">
    <property type="term" value="F:L-glutamate N-acetyltransferase activity"/>
    <property type="evidence" value="ECO:0007669"/>
    <property type="project" value="RHEA"/>
</dbReference>
<keyword evidence="12 17" id="KW-0012">Acyltransferase</keyword>
<gene>
    <name evidence="15" type="primary">argH</name>
    <name evidence="19" type="ORF">CWE25_11305</name>
</gene>
<comment type="pathway">
    <text evidence="3">Amino-acid biosynthesis; L-arginine biosynthesis; N(2)-acetyl-L-ornithine from L-glutamate: step 1/4.</text>
</comment>
<evidence type="ECO:0000256" key="9">
    <source>
        <dbReference type="ARBA" id="ARBA00022679"/>
    </source>
</evidence>
<dbReference type="PRINTS" id="PR00145">
    <property type="entry name" value="ARGSUCLYASE"/>
</dbReference>
<dbReference type="GO" id="GO:0042450">
    <property type="term" value="P:L-arginine biosynthetic process via ornithine"/>
    <property type="evidence" value="ECO:0007669"/>
    <property type="project" value="UniProtKB-UniRule"/>
</dbReference>
<comment type="caution">
    <text evidence="19">The sequence shown here is derived from an EMBL/GenBank/DDBJ whole genome shotgun (WGS) entry which is preliminary data.</text>
</comment>
<comment type="subcellular location">
    <subcellularLocation>
        <location evidence="2 15 17">Cytoplasm</location>
    </subcellularLocation>
</comment>
<keyword evidence="7 15" id="KW-0055">Arginine biosynthesis</keyword>
<evidence type="ECO:0000256" key="6">
    <source>
        <dbReference type="ARBA" id="ARBA00022490"/>
    </source>
</evidence>
<keyword evidence="9 17" id="KW-0808">Transferase</keyword>
<dbReference type="Gene3D" id="3.40.630.30">
    <property type="match status" value="1"/>
</dbReference>
<evidence type="ECO:0000256" key="12">
    <source>
        <dbReference type="ARBA" id="ARBA00023315"/>
    </source>
</evidence>
<evidence type="ECO:0000313" key="20">
    <source>
        <dbReference type="Proteomes" id="UP000287330"/>
    </source>
</evidence>
<dbReference type="PIRSF" id="PIRSF036456">
    <property type="entry name" value="ASAL_AGS"/>
    <property type="match status" value="1"/>
</dbReference>
<dbReference type="GO" id="GO:0005829">
    <property type="term" value="C:cytosol"/>
    <property type="evidence" value="ECO:0007669"/>
    <property type="project" value="TreeGrafter"/>
</dbReference>
<dbReference type="PANTHER" id="PTHR43814">
    <property type="entry name" value="ARGININOSUCCINATE LYASE"/>
    <property type="match status" value="1"/>
</dbReference>
<keyword evidence="6 15" id="KW-0963">Cytoplasm</keyword>
<evidence type="ECO:0000256" key="2">
    <source>
        <dbReference type="ARBA" id="ARBA00004496"/>
    </source>
</evidence>
<comment type="catalytic activity">
    <reaction evidence="13">
        <text>L-glutamate + acetyl-CoA = N-acetyl-L-glutamate + CoA + H(+)</text>
        <dbReference type="Rhea" id="RHEA:24292"/>
        <dbReference type="ChEBI" id="CHEBI:15378"/>
        <dbReference type="ChEBI" id="CHEBI:29985"/>
        <dbReference type="ChEBI" id="CHEBI:44337"/>
        <dbReference type="ChEBI" id="CHEBI:57287"/>
        <dbReference type="ChEBI" id="CHEBI:57288"/>
        <dbReference type="EC" id="2.3.1.1"/>
    </reaction>
</comment>
<evidence type="ECO:0000256" key="15">
    <source>
        <dbReference type="HAMAP-Rule" id="MF_00006"/>
    </source>
</evidence>
<comment type="catalytic activity">
    <reaction evidence="1 15">
        <text>2-(N(omega)-L-arginino)succinate = fumarate + L-arginine</text>
        <dbReference type="Rhea" id="RHEA:24020"/>
        <dbReference type="ChEBI" id="CHEBI:29806"/>
        <dbReference type="ChEBI" id="CHEBI:32682"/>
        <dbReference type="ChEBI" id="CHEBI:57472"/>
        <dbReference type="EC" id="4.3.2.1"/>
    </reaction>
</comment>
<dbReference type="InterPro" id="IPR000182">
    <property type="entry name" value="GNAT_dom"/>
</dbReference>
<comment type="similarity">
    <text evidence="14">In the C-terminal section; belongs to the acetyltransferase family. ArgA subfamily.</text>
</comment>
<dbReference type="FunFam" id="1.20.200.10:FF:000006">
    <property type="entry name" value="Argininosuccinate lyase"/>
    <property type="match status" value="1"/>
</dbReference>
<organism evidence="19 20">
    <name type="scientific">Idiomarina fontislapidosi</name>
    <dbReference type="NCBI Taxonomy" id="263723"/>
    <lineage>
        <taxon>Bacteria</taxon>
        <taxon>Pseudomonadati</taxon>
        <taxon>Pseudomonadota</taxon>
        <taxon>Gammaproteobacteria</taxon>
        <taxon>Alteromonadales</taxon>
        <taxon>Idiomarinaceae</taxon>
        <taxon>Idiomarina</taxon>
    </lineage>
</organism>
<evidence type="ECO:0000259" key="18">
    <source>
        <dbReference type="PROSITE" id="PS51186"/>
    </source>
</evidence>
<evidence type="ECO:0000256" key="10">
    <source>
        <dbReference type="ARBA" id="ARBA00023239"/>
    </source>
</evidence>
<dbReference type="EMBL" id="PIPV01000011">
    <property type="protein sequence ID" value="RUO51310.1"/>
    <property type="molecule type" value="Genomic_DNA"/>
</dbReference>
<dbReference type="PROSITE" id="PS00163">
    <property type="entry name" value="FUMARATE_LYASES"/>
    <property type="match status" value="1"/>
</dbReference>
<name>A0A432XRJ0_9GAMM</name>
<dbReference type="InterPro" id="IPR008948">
    <property type="entry name" value="L-Aspartase-like"/>
</dbReference>
<dbReference type="InterPro" id="IPR022761">
    <property type="entry name" value="Fumarate_lyase_N"/>
</dbReference>
<dbReference type="CDD" id="cd04301">
    <property type="entry name" value="NAT_SF"/>
    <property type="match status" value="1"/>
</dbReference>
<dbReference type="FunFam" id="1.10.40.30:FF:000001">
    <property type="entry name" value="Argininosuccinate lyase"/>
    <property type="match status" value="1"/>
</dbReference>
<evidence type="ECO:0000256" key="3">
    <source>
        <dbReference type="ARBA" id="ARBA00004925"/>
    </source>
</evidence>
<dbReference type="Gene3D" id="1.10.275.10">
    <property type="entry name" value="Fumarase/aspartase (N-terminal domain)"/>
    <property type="match status" value="1"/>
</dbReference>
<dbReference type="SUPFAM" id="SSF48557">
    <property type="entry name" value="L-aspartase-like"/>
    <property type="match status" value="1"/>
</dbReference>
<evidence type="ECO:0000256" key="17">
    <source>
        <dbReference type="PIRNR" id="PIRNR036456"/>
    </source>
</evidence>
<comment type="pathway">
    <text evidence="4 15 17">Amino-acid biosynthesis; L-arginine biosynthesis; L-arginine from L-ornithine and carbamoyl phosphate: step 3/3.</text>
</comment>
<dbReference type="EC" id="4.3.2.1" evidence="15 16"/>
<evidence type="ECO:0000313" key="19">
    <source>
        <dbReference type="EMBL" id="RUO51310.1"/>
    </source>
</evidence>
<dbReference type="SUPFAM" id="SSF55729">
    <property type="entry name" value="Acyl-CoA N-acyltransferases (Nat)"/>
    <property type="match status" value="1"/>
</dbReference>
<dbReference type="Pfam" id="PF14698">
    <property type="entry name" value="ASL_C2"/>
    <property type="match status" value="1"/>
</dbReference>
<evidence type="ECO:0000256" key="1">
    <source>
        <dbReference type="ARBA" id="ARBA00000985"/>
    </source>
</evidence>
<dbReference type="CDD" id="cd01359">
    <property type="entry name" value="Argininosuccinate_lyase"/>
    <property type="match status" value="1"/>
</dbReference>
<evidence type="ECO:0000256" key="5">
    <source>
        <dbReference type="ARBA" id="ARBA00005552"/>
    </source>
</evidence>
<dbReference type="InterPro" id="IPR024083">
    <property type="entry name" value="Fumarase/histidase_N"/>
</dbReference>
<dbReference type="InterPro" id="IPR011244">
    <property type="entry name" value="ASAL_AGS_AcTrfase"/>
</dbReference>
<dbReference type="Gene3D" id="1.10.40.30">
    <property type="entry name" value="Fumarase/aspartase (C-terminal domain)"/>
    <property type="match status" value="1"/>
</dbReference>
<comment type="similarity">
    <text evidence="15">Belongs to the lyase 1 family. Argininosuccinate lyase subfamily.</text>
</comment>
<proteinExistence type="inferred from homology"/>
<dbReference type="PROSITE" id="PS51186">
    <property type="entry name" value="GNAT"/>
    <property type="match status" value="1"/>
</dbReference>
<dbReference type="PRINTS" id="PR00149">
    <property type="entry name" value="FUMRATELYASE"/>
</dbReference>
<dbReference type="AlphaFoldDB" id="A0A432XRJ0"/>
<protein>
    <recommendedName>
        <fullName evidence="15 16">Argininosuccinate lyase</fullName>
        <shortName evidence="15">ASAL</shortName>
        <ecNumber evidence="15 16">4.3.2.1</ecNumber>
    </recommendedName>
    <alternativeName>
        <fullName evidence="15">Arginosuccinase</fullName>
    </alternativeName>
</protein>
<dbReference type="InterPro" id="IPR029419">
    <property type="entry name" value="Arg_succ_lyase_C"/>
</dbReference>
<evidence type="ECO:0000256" key="4">
    <source>
        <dbReference type="ARBA" id="ARBA00004941"/>
    </source>
</evidence>
<dbReference type="NCBIfam" id="TIGR00838">
    <property type="entry name" value="argH"/>
    <property type="match status" value="1"/>
</dbReference>
<dbReference type="Pfam" id="PF00206">
    <property type="entry name" value="Lyase_1"/>
    <property type="match status" value="1"/>
</dbReference>
<dbReference type="InterPro" id="IPR020557">
    <property type="entry name" value="Fumarate_lyase_CS"/>
</dbReference>
<dbReference type="Pfam" id="PF00583">
    <property type="entry name" value="Acetyltransf_1"/>
    <property type="match status" value="1"/>
</dbReference>
<dbReference type="InterPro" id="IPR000362">
    <property type="entry name" value="Fumarate_lyase_fam"/>
</dbReference>
<accession>A0A432XRJ0</accession>
<dbReference type="NCBIfam" id="NF008964">
    <property type="entry name" value="PRK12308.1"/>
    <property type="match status" value="1"/>
</dbReference>
<keyword evidence="20" id="KW-1185">Reference proteome</keyword>
<dbReference type="InterPro" id="IPR016181">
    <property type="entry name" value="Acyl_CoA_acyltransferase"/>
</dbReference>
<sequence>MTNGLWGGRFSAPPSQAFQQFNDSLPFDCVLLEFDIRGSIAWAQSLQHVGVLTADEYSHIQHALHDILQHWSGCLGDVAVAGDEDIHAFIERQLIERIGDLGKKLHTGRSRNDQVATDIRLWCRAQVETQWQRLQQLIAALADLAEREATTVIPGYTHLQRAQPVLFSHWCLAYVEMFKRDQARLKDALTRINVCPLGAGALAGTAYPVDRTDLAHRLGFSEPATNSLDAVSDRDFIVELLSIASLSMIHLSRMAEDLIFYASGEAGFVELADDVSSGSSLMPQKKNPDALELIRGKSGRVVGAHVGLLMTLKALPLAYNKDMQEDKEGLFTSFTQWGASIDIAQQCVNGLTVNRPRALQAAQGGYSNATELADYLVSKGVPFRHAHEVVGECVQIGLQQQTPLEALPLATLQSVHSAIEDDVYDWLSIDALLSKRNALGGTSVEQTQSALKMLQQELRIVVRDATLDDIDAIVGLVGHWAGAGENLPRAKDDIVHSINEFAVTEVDGQVTGCASLYIYTTGLAEIRSLGVNPKSQVRGQGRMLVKHLCHKARQIRLKRVIVLTRVPDFFKQQGFSVCEKAQLPEKVMKDCELCPKKHCCDEIAMEYGL</sequence>
<dbReference type="OrthoDB" id="9769623at2"/>
<evidence type="ECO:0000256" key="14">
    <source>
        <dbReference type="ARBA" id="ARBA00060819"/>
    </source>
</evidence>
<feature type="domain" description="N-acetyltransferase" evidence="18">
    <location>
        <begin position="460"/>
        <end position="609"/>
    </location>
</feature>
<comment type="similarity">
    <text evidence="5 17">In the N-terminal section; belongs to the lyase 1 family. Argininosuccinate lyase subfamily.</text>
</comment>
<keyword evidence="10 15" id="KW-0456">Lyase</keyword>
<evidence type="ECO:0000256" key="13">
    <source>
        <dbReference type="ARBA" id="ARBA00048372"/>
    </source>
</evidence>
<dbReference type="GO" id="GO:0004056">
    <property type="term" value="F:argininosuccinate lyase activity"/>
    <property type="evidence" value="ECO:0007669"/>
    <property type="project" value="UniProtKB-UniRule"/>
</dbReference>
<dbReference type="RefSeq" id="WP_110575757.1">
    <property type="nucleotide sequence ID" value="NZ_PIPV01000011.1"/>
</dbReference>
<dbReference type="Proteomes" id="UP000287330">
    <property type="component" value="Unassembled WGS sequence"/>
</dbReference>
<dbReference type="HAMAP" id="MF_00006">
    <property type="entry name" value="Arg_succ_lyase"/>
    <property type="match status" value="1"/>
</dbReference>
<keyword evidence="8 15" id="KW-0028">Amino-acid biosynthesis</keyword>
<evidence type="ECO:0000256" key="8">
    <source>
        <dbReference type="ARBA" id="ARBA00022605"/>
    </source>
</evidence>
<evidence type="ECO:0000256" key="7">
    <source>
        <dbReference type="ARBA" id="ARBA00022571"/>
    </source>
</evidence>
<dbReference type="PANTHER" id="PTHR43814:SF1">
    <property type="entry name" value="ARGININOSUCCINATE LYASE"/>
    <property type="match status" value="1"/>
</dbReference>